<organism evidence="1 2">
    <name type="scientific">Anabaena sphaerica FACHB-251</name>
    <dbReference type="NCBI Taxonomy" id="2692883"/>
    <lineage>
        <taxon>Bacteria</taxon>
        <taxon>Bacillati</taxon>
        <taxon>Cyanobacteriota</taxon>
        <taxon>Cyanophyceae</taxon>
        <taxon>Nostocales</taxon>
        <taxon>Nostocaceae</taxon>
        <taxon>Anabaena</taxon>
    </lineage>
</organism>
<dbReference type="Proteomes" id="UP000662185">
    <property type="component" value="Unassembled WGS sequence"/>
</dbReference>
<dbReference type="RefSeq" id="WP_190558202.1">
    <property type="nucleotide sequence ID" value="NZ_JACJQU010000002.1"/>
</dbReference>
<name>A0A926WGP8_9NOST</name>
<sequence length="248" mass="27295">MNLPKYFQYPGKVVSVILPGLLVTSLLPGQLLAQSAPMKISLEFPSGDPRGTPASTLGGGRRGVSCLTIDKGKPSLTALMPKRDNKSLTATKTPEFYFYVPKTTASTAEFILREGEEDIYDTTFKLPGKSGIVKLQIPPTSALKTGSTYKWYLTIICNPDDRSADEYIHGVIERTAITPSLSKALQQATPLKQAKIYAQYALWPETITKIAQLRTEKPNEWKELLKSVGLEVIASEELFDCCQPDPKP</sequence>
<proteinExistence type="predicted"/>
<dbReference type="Pfam" id="PF06051">
    <property type="entry name" value="DUF928"/>
    <property type="match status" value="1"/>
</dbReference>
<accession>A0A926WGP8</accession>
<gene>
    <name evidence="1" type="ORF">H6G06_06480</name>
</gene>
<protein>
    <submittedName>
        <fullName evidence="1">DUF928 domain-containing protein</fullName>
    </submittedName>
</protein>
<reference evidence="2" key="1">
    <citation type="journal article" date="2020" name="ISME J.">
        <title>Comparative genomics reveals insights into cyanobacterial evolution and habitat adaptation.</title>
        <authorList>
            <person name="Chen M.Y."/>
            <person name="Teng W.K."/>
            <person name="Zhao L."/>
            <person name="Hu C.X."/>
            <person name="Zhou Y.K."/>
            <person name="Han B.P."/>
            <person name="Song L.R."/>
            <person name="Shu W.S."/>
        </authorList>
    </citation>
    <scope>NUCLEOTIDE SEQUENCE [LARGE SCALE GENOMIC DNA]</scope>
    <source>
        <strain evidence="2">FACHB-251</strain>
    </source>
</reference>
<keyword evidence="2" id="KW-1185">Reference proteome</keyword>
<dbReference type="EMBL" id="JACJQU010000002">
    <property type="protein sequence ID" value="MBD2293141.1"/>
    <property type="molecule type" value="Genomic_DNA"/>
</dbReference>
<evidence type="ECO:0000313" key="1">
    <source>
        <dbReference type="EMBL" id="MBD2293141.1"/>
    </source>
</evidence>
<dbReference type="AlphaFoldDB" id="A0A926WGP8"/>
<comment type="caution">
    <text evidence="1">The sequence shown here is derived from an EMBL/GenBank/DDBJ whole genome shotgun (WGS) entry which is preliminary data.</text>
</comment>
<dbReference type="InterPro" id="IPR010328">
    <property type="entry name" value="DUF928"/>
</dbReference>
<evidence type="ECO:0000313" key="2">
    <source>
        <dbReference type="Proteomes" id="UP000662185"/>
    </source>
</evidence>